<sequence length="229" mass="26443">MCNPQHYGIFYEINPWMHVDIPVVQTRAKTQWQALYETLLKLNVNVKLIEPINGLPDMVFTANAGFIYRNQVWVSAFKSHERQPESEHFKDWFSQEGFEIVNIEYDLSQPPAFEGAGDTLVFNNCLAAGYGFRSDISVYEHPFFKQLNLVFCELINPYFYHLDTCFCPLNSSLALWYPDAFSQQSQRAMRKIGQLIDVLKMKLGDLLVMRSSLASTLSYLLTAQLLIAY</sequence>
<dbReference type="SUPFAM" id="SSF55909">
    <property type="entry name" value="Pentein"/>
    <property type="match status" value="1"/>
</dbReference>
<dbReference type="Gene3D" id="3.75.10.10">
    <property type="entry name" value="L-arginine/glycine Amidinotransferase, Chain A"/>
    <property type="match status" value="1"/>
</dbReference>
<name>A0A2X1SS99_9GAMM</name>
<gene>
    <name evidence="1" type="ORF">NCTC12022_02699</name>
</gene>
<dbReference type="Pfam" id="PF19420">
    <property type="entry name" value="DDAH_eukar"/>
    <property type="match status" value="1"/>
</dbReference>
<proteinExistence type="predicted"/>
<keyword evidence="1" id="KW-0808">Transferase</keyword>
<dbReference type="RefSeq" id="WP_112854817.1">
    <property type="nucleotide sequence ID" value="NZ_UASS01000032.1"/>
</dbReference>
<dbReference type="Proteomes" id="UP000251942">
    <property type="component" value="Unassembled WGS sequence"/>
</dbReference>
<reference evidence="1 2" key="1">
    <citation type="submission" date="2018-06" db="EMBL/GenBank/DDBJ databases">
        <authorList>
            <consortium name="Pathogen Informatics"/>
            <person name="Doyle S."/>
        </authorList>
    </citation>
    <scope>NUCLEOTIDE SEQUENCE [LARGE SCALE GENOMIC DNA]</scope>
    <source>
        <strain evidence="1 2">NCTC12022</strain>
    </source>
</reference>
<organism evidence="1 2">
    <name type="scientific">Legionella feeleii</name>
    <dbReference type="NCBI Taxonomy" id="453"/>
    <lineage>
        <taxon>Bacteria</taxon>
        <taxon>Pseudomonadati</taxon>
        <taxon>Pseudomonadota</taxon>
        <taxon>Gammaproteobacteria</taxon>
        <taxon>Legionellales</taxon>
        <taxon>Legionellaceae</taxon>
        <taxon>Legionella</taxon>
    </lineage>
</organism>
<evidence type="ECO:0000313" key="2">
    <source>
        <dbReference type="Proteomes" id="UP000251942"/>
    </source>
</evidence>
<evidence type="ECO:0000313" key="1">
    <source>
        <dbReference type="EMBL" id="SPX61943.1"/>
    </source>
</evidence>
<protein>
    <submittedName>
        <fullName evidence="1">Amidinotransferase</fullName>
    </submittedName>
</protein>
<dbReference type="EMBL" id="UASS01000032">
    <property type="protein sequence ID" value="SPX61943.1"/>
    <property type="molecule type" value="Genomic_DNA"/>
</dbReference>
<dbReference type="AlphaFoldDB" id="A0A2X1SS99"/>
<accession>A0A2X1SS99</accession>
<dbReference type="GO" id="GO:0016740">
    <property type="term" value="F:transferase activity"/>
    <property type="evidence" value="ECO:0007669"/>
    <property type="project" value="UniProtKB-KW"/>
</dbReference>